<dbReference type="PRINTS" id="PR00409">
    <property type="entry name" value="PHDIOXRDTASE"/>
</dbReference>
<keyword evidence="4" id="KW-0479">Metal-binding</keyword>
<evidence type="ECO:0000313" key="10">
    <source>
        <dbReference type="EMBL" id="KAA9106084.1"/>
    </source>
</evidence>
<proteinExistence type="predicted"/>
<dbReference type="GO" id="GO:0016491">
    <property type="term" value="F:oxidoreductase activity"/>
    <property type="evidence" value="ECO:0007669"/>
    <property type="project" value="UniProtKB-KW"/>
</dbReference>
<dbReference type="InterPro" id="IPR050415">
    <property type="entry name" value="MRET"/>
</dbReference>
<keyword evidence="6" id="KW-0408">Iron</keyword>
<keyword evidence="3" id="KW-0001">2Fe-2S</keyword>
<accession>A0A5J5IXW6</accession>
<dbReference type="Gene3D" id="3.40.50.80">
    <property type="entry name" value="Nucleotide-binding domain of ferredoxin-NADP reductase (FNR) module"/>
    <property type="match status" value="1"/>
</dbReference>
<evidence type="ECO:0000256" key="1">
    <source>
        <dbReference type="ARBA" id="ARBA00001974"/>
    </source>
</evidence>
<dbReference type="SUPFAM" id="SSF63380">
    <property type="entry name" value="Riboflavin synthase domain-like"/>
    <property type="match status" value="1"/>
</dbReference>
<gene>
    <name evidence="10" type="ORF">F6B43_16825</name>
</gene>
<dbReference type="Gene3D" id="3.10.20.30">
    <property type="match status" value="1"/>
</dbReference>
<dbReference type="EMBL" id="VYSA01000004">
    <property type="protein sequence ID" value="KAA9106084.1"/>
    <property type="molecule type" value="Genomic_DNA"/>
</dbReference>
<dbReference type="InterPro" id="IPR017938">
    <property type="entry name" value="Riboflavin_synthase-like_b-brl"/>
</dbReference>
<dbReference type="PANTHER" id="PTHR47354">
    <property type="entry name" value="NADH OXIDOREDUCTASE HCR"/>
    <property type="match status" value="1"/>
</dbReference>
<evidence type="ECO:0000256" key="7">
    <source>
        <dbReference type="ARBA" id="ARBA00023014"/>
    </source>
</evidence>
<evidence type="ECO:0000256" key="3">
    <source>
        <dbReference type="ARBA" id="ARBA00022714"/>
    </source>
</evidence>
<dbReference type="InterPro" id="IPR006058">
    <property type="entry name" value="2Fe2S_fd_BS"/>
</dbReference>
<dbReference type="SUPFAM" id="SSF54292">
    <property type="entry name" value="2Fe-2S ferredoxin-like"/>
    <property type="match status" value="1"/>
</dbReference>
<dbReference type="OrthoDB" id="502624at2"/>
<feature type="domain" description="FAD-binding FR-type" evidence="9">
    <location>
        <begin position="5"/>
        <end position="105"/>
    </location>
</feature>
<dbReference type="PANTHER" id="PTHR47354:SF1">
    <property type="entry name" value="CARNITINE MONOOXYGENASE REDUCTASE SUBUNIT"/>
    <property type="match status" value="1"/>
</dbReference>
<comment type="caution">
    <text evidence="10">The sequence shown here is derived from an EMBL/GenBank/DDBJ whole genome shotgun (WGS) entry which is preliminary data.</text>
</comment>
<dbReference type="SUPFAM" id="SSF52343">
    <property type="entry name" value="Ferredoxin reductase-like, C-terminal NADP-linked domain"/>
    <property type="match status" value="1"/>
</dbReference>
<evidence type="ECO:0000256" key="4">
    <source>
        <dbReference type="ARBA" id="ARBA00022723"/>
    </source>
</evidence>
<evidence type="ECO:0000259" key="9">
    <source>
        <dbReference type="PROSITE" id="PS51384"/>
    </source>
</evidence>
<dbReference type="PROSITE" id="PS51085">
    <property type="entry name" value="2FE2S_FER_2"/>
    <property type="match status" value="1"/>
</dbReference>
<organism evidence="10 11">
    <name type="scientific">Microbacterium rhizomatis</name>
    <dbReference type="NCBI Taxonomy" id="1631477"/>
    <lineage>
        <taxon>Bacteria</taxon>
        <taxon>Bacillati</taxon>
        <taxon>Actinomycetota</taxon>
        <taxon>Actinomycetes</taxon>
        <taxon>Micrococcales</taxon>
        <taxon>Microbacteriaceae</taxon>
        <taxon>Microbacterium</taxon>
    </lineage>
</organism>
<dbReference type="InterPro" id="IPR017927">
    <property type="entry name" value="FAD-bd_FR_type"/>
</dbReference>
<evidence type="ECO:0000256" key="6">
    <source>
        <dbReference type="ARBA" id="ARBA00023004"/>
    </source>
</evidence>
<dbReference type="InterPro" id="IPR001041">
    <property type="entry name" value="2Fe-2S_ferredoxin-type"/>
</dbReference>
<keyword evidence="11" id="KW-1185">Reference proteome</keyword>
<dbReference type="Gene3D" id="2.40.30.10">
    <property type="entry name" value="Translation factors"/>
    <property type="match status" value="1"/>
</dbReference>
<evidence type="ECO:0000259" key="8">
    <source>
        <dbReference type="PROSITE" id="PS51085"/>
    </source>
</evidence>
<dbReference type="InterPro" id="IPR036010">
    <property type="entry name" value="2Fe-2S_ferredoxin-like_sf"/>
</dbReference>
<comment type="cofactor">
    <cofactor evidence="1">
        <name>FAD</name>
        <dbReference type="ChEBI" id="CHEBI:57692"/>
    </cofactor>
</comment>
<dbReference type="CDD" id="cd06185">
    <property type="entry name" value="PDR_like"/>
    <property type="match status" value="1"/>
</dbReference>
<keyword evidence="7" id="KW-0411">Iron-sulfur</keyword>
<reference evidence="11" key="1">
    <citation type="submission" date="2019-09" db="EMBL/GenBank/DDBJ databases">
        <title>Mumia zhuanghuii sp. nov. isolated from the intestinal contents of plateau pika (Ochotona curzoniae) in the Qinghai-Tibet plateau of China.</title>
        <authorList>
            <person name="Tian Z."/>
        </authorList>
    </citation>
    <scope>NUCLEOTIDE SEQUENCE [LARGE SCALE GENOMIC DNA]</scope>
    <source>
        <strain evidence="11">JCM 30598</strain>
    </source>
</reference>
<keyword evidence="5" id="KW-0560">Oxidoreductase</keyword>
<sequence>MSEESPTRRVRVRSLVLEAEDVLSVELEGVDGPLPAWLPGAHIDLVLPGAPVRQYSLCSDPAQPRYRIAVLKETDSRGGSQFVHERLRPGDILDIRGPRNHFPLAECTEYLFIAGGIGITPVLPMMHAAAAAGVAWTALYLGASRTRMAFVDEVTELEGNVIVHPRDERERADLADYVAAHPHAMIYACGPGRLLSDLASLVTDGDERLRVEYFSAPPVDYEPGGPFSVRLARTGVEVVVAPEQSILEVIRGAGVDVLTDCEEGICGSCETRVLEGEVEHRDFVLTPQERAANDCAMVCVSRSACPLLVLDV</sequence>
<dbReference type="Pfam" id="PF00111">
    <property type="entry name" value="Fer2"/>
    <property type="match status" value="1"/>
</dbReference>
<keyword evidence="2" id="KW-0285">Flavoprotein</keyword>
<dbReference type="PROSITE" id="PS51384">
    <property type="entry name" value="FAD_FR"/>
    <property type="match status" value="1"/>
</dbReference>
<dbReference type="Proteomes" id="UP000325827">
    <property type="component" value="Unassembled WGS sequence"/>
</dbReference>
<protein>
    <submittedName>
        <fullName evidence="10">Oxidoreductase</fullName>
    </submittedName>
</protein>
<feature type="domain" description="2Fe-2S ferredoxin-type" evidence="8">
    <location>
        <begin position="227"/>
        <end position="312"/>
    </location>
</feature>
<dbReference type="AlphaFoldDB" id="A0A5J5IXW6"/>
<dbReference type="GO" id="GO:0046872">
    <property type="term" value="F:metal ion binding"/>
    <property type="evidence" value="ECO:0007669"/>
    <property type="project" value="UniProtKB-KW"/>
</dbReference>
<dbReference type="CDD" id="cd00207">
    <property type="entry name" value="fer2"/>
    <property type="match status" value="1"/>
</dbReference>
<dbReference type="InterPro" id="IPR012675">
    <property type="entry name" value="Beta-grasp_dom_sf"/>
</dbReference>
<name>A0A5J5IXW6_9MICO</name>
<evidence type="ECO:0000256" key="2">
    <source>
        <dbReference type="ARBA" id="ARBA00022630"/>
    </source>
</evidence>
<evidence type="ECO:0000313" key="11">
    <source>
        <dbReference type="Proteomes" id="UP000325827"/>
    </source>
</evidence>
<dbReference type="PROSITE" id="PS00197">
    <property type="entry name" value="2FE2S_FER_1"/>
    <property type="match status" value="1"/>
</dbReference>
<dbReference type="InterPro" id="IPR039261">
    <property type="entry name" value="FNR_nucleotide-bd"/>
</dbReference>
<dbReference type="GO" id="GO:0051537">
    <property type="term" value="F:2 iron, 2 sulfur cluster binding"/>
    <property type="evidence" value="ECO:0007669"/>
    <property type="project" value="UniProtKB-KW"/>
</dbReference>
<evidence type="ECO:0000256" key="5">
    <source>
        <dbReference type="ARBA" id="ARBA00023002"/>
    </source>
</evidence>